<evidence type="ECO:0000313" key="2">
    <source>
        <dbReference type="EMBL" id="QED49416.1"/>
    </source>
</evidence>
<feature type="chain" id="PRO_5039665217" evidence="1">
    <location>
        <begin position="20"/>
        <end position="388"/>
    </location>
</feature>
<dbReference type="Pfam" id="PF04122">
    <property type="entry name" value="CW_binding_2"/>
    <property type="match status" value="1"/>
</dbReference>
<organism evidence="2 3">
    <name type="scientific">Cytobacillus dafuensis</name>
    <name type="common">Bacillus dafuensis</name>
    <dbReference type="NCBI Taxonomy" id="1742359"/>
    <lineage>
        <taxon>Bacteria</taxon>
        <taxon>Bacillati</taxon>
        <taxon>Bacillota</taxon>
        <taxon>Bacilli</taxon>
        <taxon>Bacillales</taxon>
        <taxon>Bacillaceae</taxon>
        <taxon>Cytobacillus</taxon>
    </lineage>
</organism>
<keyword evidence="1" id="KW-0732">Signal</keyword>
<dbReference type="InterPro" id="IPR007253">
    <property type="entry name" value="Cell_wall-bd_2"/>
</dbReference>
<protein>
    <submittedName>
        <fullName evidence="2">Cell wall-binding repeat-containing protein</fullName>
    </submittedName>
</protein>
<dbReference type="STRING" id="1742359.GCA_001439625_03591"/>
<evidence type="ECO:0000313" key="3">
    <source>
        <dbReference type="Proteomes" id="UP000321555"/>
    </source>
</evidence>
<dbReference type="KEGG" id="bda:FSZ17_20300"/>
<dbReference type="PROSITE" id="PS51257">
    <property type="entry name" value="PROKAR_LIPOPROTEIN"/>
    <property type="match status" value="1"/>
</dbReference>
<proteinExistence type="predicted"/>
<dbReference type="Proteomes" id="UP000321555">
    <property type="component" value="Chromosome"/>
</dbReference>
<dbReference type="InterPro" id="IPR051922">
    <property type="entry name" value="Bact_Sporulation_Assoc"/>
</dbReference>
<dbReference type="OrthoDB" id="1399160at2"/>
<sequence length="388" mass="42364">MKKWWTILFVTLLALGLVACTSNKPEQKNEEITQNASNVFSTKNVTRLDSKNLIDAAVSVSKTIWPATQDDNKPGTVLLVPADNWQYALAATDLIHHPNNGPVLFYEDGDIPEETMKELKRLSPVGNDDGTEVMVIGDADQKIIDLLKDYSIEQITGDDSAEFAKNVDLTYAEVAGDIPQSVIIVSSEEEAKLYSLLAANWIAHMPEPVLYVTKDSIPDATVDALKLRNNRANIYILGPDTAVTSDIENKLQEFGSVTRIQGKDPVETSIAFAKFKDEKTKFGWGLTEPGYGLEFISTENAEFAIAGAPFAHLGKHAPLIWLDKGELSAETHEFLAQLQPTFKDDPTVGPYNHAFILGSSDAISMKTQGMIDQMLEITSASGGGHGGH</sequence>
<dbReference type="GO" id="GO:0030288">
    <property type="term" value="C:outer membrane-bounded periplasmic space"/>
    <property type="evidence" value="ECO:0007669"/>
    <property type="project" value="TreeGrafter"/>
</dbReference>
<dbReference type="PANTHER" id="PTHR30032">
    <property type="entry name" value="N-ACETYLMURAMOYL-L-ALANINE AMIDASE-RELATED"/>
    <property type="match status" value="1"/>
</dbReference>
<dbReference type="PANTHER" id="PTHR30032:SF4">
    <property type="entry name" value="AMIDASE ENHANCER"/>
    <property type="match status" value="1"/>
</dbReference>
<dbReference type="RefSeq" id="WP_057773764.1">
    <property type="nucleotide sequence ID" value="NZ_CP042593.1"/>
</dbReference>
<keyword evidence="3" id="KW-1185">Reference proteome</keyword>
<evidence type="ECO:0000256" key="1">
    <source>
        <dbReference type="SAM" id="SignalP"/>
    </source>
</evidence>
<reference evidence="3" key="1">
    <citation type="submission" date="2019-08" db="EMBL/GenBank/DDBJ databases">
        <authorList>
            <person name="Zheng X."/>
        </authorList>
    </citation>
    <scope>NUCLEOTIDE SEQUENCE [LARGE SCALE GENOMIC DNA]</scope>
    <source>
        <strain evidence="3">FJAT-25496</strain>
    </source>
</reference>
<accession>A0A5B8ZCZ6</accession>
<gene>
    <name evidence="2" type="ORF">FSZ17_20300</name>
</gene>
<dbReference type="EMBL" id="CP042593">
    <property type="protein sequence ID" value="QED49416.1"/>
    <property type="molecule type" value="Genomic_DNA"/>
</dbReference>
<name>A0A5B8ZCZ6_CYTDA</name>
<feature type="signal peptide" evidence="1">
    <location>
        <begin position="1"/>
        <end position="19"/>
    </location>
</feature>
<dbReference type="AlphaFoldDB" id="A0A5B8ZCZ6"/>